<evidence type="ECO:0000256" key="6">
    <source>
        <dbReference type="ARBA" id="ARBA00022989"/>
    </source>
</evidence>
<protein>
    <recommendedName>
        <fullName evidence="10">Glycosyltransferase RgtA/B/C/D-like domain-containing protein</fullName>
    </recommendedName>
</protein>
<keyword evidence="7 9" id="KW-0472">Membrane</keyword>
<dbReference type="RefSeq" id="WP_063748613.1">
    <property type="nucleotide sequence ID" value="NZ_ASRX01000001.1"/>
</dbReference>
<dbReference type="eggNOG" id="COG1807">
    <property type="taxonomic scope" value="Bacteria"/>
</dbReference>
<name>A0A017TJ85_9BACT</name>
<proteinExistence type="predicted"/>
<dbReference type="OrthoDB" id="5490910at2"/>
<dbReference type="STRING" id="1192034.CAP_0031"/>
<feature type="region of interest" description="Disordered" evidence="8">
    <location>
        <begin position="460"/>
        <end position="481"/>
    </location>
</feature>
<comment type="caution">
    <text evidence="11">The sequence shown here is derived from an EMBL/GenBank/DDBJ whole genome shotgun (WGS) entry which is preliminary data.</text>
</comment>
<evidence type="ECO:0000256" key="4">
    <source>
        <dbReference type="ARBA" id="ARBA00022679"/>
    </source>
</evidence>
<keyword evidence="3" id="KW-0328">Glycosyltransferase</keyword>
<feature type="transmembrane region" description="Helical" evidence="9">
    <location>
        <begin position="92"/>
        <end position="109"/>
    </location>
</feature>
<feature type="transmembrane region" description="Helical" evidence="9">
    <location>
        <begin position="175"/>
        <end position="204"/>
    </location>
</feature>
<sequence length="481" mass="50314">MNPASATRWRRDAAAIFALALVARLMVVAWAAGRFAPAADGAYYHRLATRLATGLGYTWSWPDGVVTYAAHYPVGYPGALAAVYALFGPHPAGAMVLNAFMGALAALAVHRLAVRATSRRLAALAGGLVALHPGLVAYTPALMTEAVTGALLACGGWATARAAERKTTSRSLTSLVVLGLILGAATLVRPQSLLLAPVFGWIAARGRRSRLAAVAVTSVALAVCAPWTARNCVRMGSCALVSVNGGWNLLIGANHEGNGAWAPLEVPDGCRHVFDEAGKDACFGRAARQQIASRPAAWLALIPRKLAATFDYCGAAGWYLHDANPAAFDHRQKVALGAVETIYERLVLILCLVGAWRAAPALTGRRVLSAARLVLFIVGLLAAFHVHAWIGYVVLLGLFLLHGRALLGAPVLTLCALSVLGTTLLTHAAFFGAGRYALVTFPLLSGLAALGVHRFWPDSPSKPGAEVAGTATPGPSKEEQL</sequence>
<evidence type="ECO:0000256" key="7">
    <source>
        <dbReference type="ARBA" id="ARBA00023136"/>
    </source>
</evidence>
<dbReference type="PANTHER" id="PTHR33908:SF11">
    <property type="entry name" value="MEMBRANE PROTEIN"/>
    <property type="match status" value="1"/>
</dbReference>
<dbReference type="EMBL" id="ASRX01000001">
    <property type="protein sequence ID" value="EYF08947.1"/>
    <property type="molecule type" value="Genomic_DNA"/>
</dbReference>
<dbReference type="Proteomes" id="UP000019678">
    <property type="component" value="Unassembled WGS sequence"/>
</dbReference>
<keyword evidence="2" id="KW-1003">Cell membrane</keyword>
<comment type="subcellular location">
    <subcellularLocation>
        <location evidence="1">Cell membrane</location>
        <topology evidence="1">Multi-pass membrane protein</topology>
    </subcellularLocation>
</comment>
<accession>A0A017TJ85</accession>
<evidence type="ECO:0000256" key="1">
    <source>
        <dbReference type="ARBA" id="ARBA00004651"/>
    </source>
</evidence>
<gene>
    <name evidence="11" type="ORF">CAP_0031</name>
</gene>
<dbReference type="PANTHER" id="PTHR33908">
    <property type="entry name" value="MANNOSYLTRANSFERASE YKCB-RELATED"/>
    <property type="match status" value="1"/>
</dbReference>
<feature type="transmembrane region" description="Helical" evidence="9">
    <location>
        <begin position="121"/>
        <end position="140"/>
    </location>
</feature>
<reference evidence="11 12" key="1">
    <citation type="submission" date="2013-05" db="EMBL/GenBank/DDBJ databases">
        <title>Genome assembly of Chondromyces apiculatus DSM 436.</title>
        <authorList>
            <person name="Sharma G."/>
            <person name="Khatri I."/>
            <person name="Kaur C."/>
            <person name="Mayilraj S."/>
            <person name="Subramanian S."/>
        </authorList>
    </citation>
    <scope>NUCLEOTIDE SEQUENCE [LARGE SCALE GENOMIC DNA]</scope>
    <source>
        <strain evidence="11 12">DSM 436</strain>
    </source>
</reference>
<dbReference type="GO" id="GO:0009103">
    <property type="term" value="P:lipopolysaccharide biosynthetic process"/>
    <property type="evidence" value="ECO:0007669"/>
    <property type="project" value="UniProtKB-ARBA"/>
</dbReference>
<feature type="transmembrane region" description="Helical" evidence="9">
    <location>
        <begin position="373"/>
        <end position="401"/>
    </location>
</feature>
<keyword evidence="5 9" id="KW-0812">Transmembrane</keyword>
<evidence type="ECO:0000256" key="5">
    <source>
        <dbReference type="ARBA" id="ARBA00022692"/>
    </source>
</evidence>
<evidence type="ECO:0000313" key="12">
    <source>
        <dbReference type="Proteomes" id="UP000019678"/>
    </source>
</evidence>
<keyword evidence="6 9" id="KW-1133">Transmembrane helix</keyword>
<evidence type="ECO:0000256" key="9">
    <source>
        <dbReference type="SAM" id="Phobius"/>
    </source>
</evidence>
<dbReference type="GO" id="GO:0016763">
    <property type="term" value="F:pentosyltransferase activity"/>
    <property type="evidence" value="ECO:0007669"/>
    <property type="project" value="TreeGrafter"/>
</dbReference>
<evidence type="ECO:0000256" key="2">
    <source>
        <dbReference type="ARBA" id="ARBA00022475"/>
    </source>
</evidence>
<evidence type="ECO:0000313" key="11">
    <source>
        <dbReference type="EMBL" id="EYF08947.1"/>
    </source>
</evidence>
<evidence type="ECO:0000256" key="3">
    <source>
        <dbReference type="ARBA" id="ARBA00022676"/>
    </source>
</evidence>
<evidence type="ECO:0000256" key="8">
    <source>
        <dbReference type="SAM" id="MobiDB-lite"/>
    </source>
</evidence>
<organism evidence="11 12">
    <name type="scientific">Chondromyces apiculatus DSM 436</name>
    <dbReference type="NCBI Taxonomy" id="1192034"/>
    <lineage>
        <taxon>Bacteria</taxon>
        <taxon>Pseudomonadati</taxon>
        <taxon>Myxococcota</taxon>
        <taxon>Polyangia</taxon>
        <taxon>Polyangiales</taxon>
        <taxon>Polyangiaceae</taxon>
        <taxon>Chondromyces</taxon>
    </lineage>
</organism>
<dbReference type="InterPro" id="IPR038731">
    <property type="entry name" value="RgtA/B/C-like"/>
</dbReference>
<keyword evidence="12" id="KW-1185">Reference proteome</keyword>
<feature type="domain" description="Glycosyltransferase RgtA/B/C/D-like" evidence="10">
    <location>
        <begin position="79"/>
        <end position="227"/>
    </location>
</feature>
<evidence type="ECO:0000259" key="10">
    <source>
        <dbReference type="Pfam" id="PF13231"/>
    </source>
</evidence>
<dbReference type="Pfam" id="PF13231">
    <property type="entry name" value="PMT_2"/>
    <property type="match status" value="1"/>
</dbReference>
<feature type="transmembrane region" description="Helical" evidence="9">
    <location>
        <begin position="436"/>
        <end position="456"/>
    </location>
</feature>
<keyword evidence="4" id="KW-0808">Transferase</keyword>
<dbReference type="GO" id="GO:0005886">
    <property type="term" value="C:plasma membrane"/>
    <property type="evidence" value="ECO:0007669"/>
    <property type="project" value="UniProtKB-SubCell"/>
</dbReference>
<feature type="transmembrane region" description="Helical" evidence="9">
    <location>
        <begin position="407"/>
        <end position="429"/>
    </location>
</feature>
<dbReference type="AlphaFoldDB" id="A0A017TJ85"/>
<dbReference type="InterPro" id="IPR050297">
    <property type="entry name" value="LipidA_mod_glycosyltrf_83"/>
</dbReference>